<evidence type="ECO:0000256" key="4">
    <source>
        <dbReference type="ARBA" id="ARBA00022989"/>
    </source>
</evidence>
<evidence type="ECO:0000256" key="5">
    <source>
        <dbReference type="ARBA" id="ARBA00023136"/>
    </source>
</evidence>
<keyword evidence="8" id="KW-1185">Reference proteome</keyword>
<name>A0A1X2GWL6_9FUNG</name>
<dbReference type="GO" id="GO:0016020">
    <property type="term" value="C:membrane"/>
    <property type="evidence" value="ECO:0007669"/>
    <property type="project" value="UniProtKB-SubCell"/>
</dbReference>
<feature type="transmembrane region" description="Helical" evidence="6">
    <location>
        <begin position="421"/>
        <end position="442"/>
    </location>
</feature>
<dbReference type="GO" id="GO:0012505">
    <property type="term" value="C:endomembrane system"/>
    <property type="evidence" value="ECO:0007669"/>
    <property type="project" value="TreeGrafter"/>
</dbReference>
<evidence type="ECO:0000256" key="2">
    <source>
        <dbReference type="ARBA" id="ARBA00009310"/>
    </source>
</evidence>
<dbReference type="PANTHER" id="PTHR21347:SF0">
    <property type="entry name" value="LIPID SCRAMBLASE CLPTM1L"/>
    <property type="match status" value="1"/>
</dbReference>
<dbReference type="STRING" id="101127.A0A1X2GWL6"/>
<feature type="transmembrane region" description="Helical" evidence="6">
    <location>
        <begin position="319"/>
        <end position="340"/>
    </location>
</feature>
<evidence type="ECO:0000256" key="6">
    <source>
        <dbReference type="SAM" id="Phobius"/>
    </source>
</evidence>
<protein>
    <submittedName>
        <fullName evidence="7">Uncharacterized protein</fullName>
    </submittedName>
</protein>
<comment type="caution">
    <text evidence="7">The sequence shown here is derived from an EMBL/GenBank/DDBJ whole genome shotgun (WGS) entry which is preliminary data.</text>
</comment>
<keyword evidence="5 6" id="KW-0472">Membrane</keyword>
<evidence type="ECO:0000313" key="7">
    <source>
        <dbReference type="EMBL" id="ORX62437.1"/>
    </source>
</evidence>
<accession>A0A1X2GWL6</accession>
<reference evidence="7 8" key="1">
    <citation type="submission" date="2016-07" db="EMBL/GenBank/DDBJ databases">
        <title>Pervasive Adenine N6-methylation of Active Genes in Fungi.</title>
        <authorList>
            <consortium name="DOE Joint Genome Institute"/>
            <person name="Mondo S.J."/>
            <person name="Dannebaum R.O."/>
            <person name="Kuo R.C."/>
            <person name="Labutti K."/>
            <person name="Haridas S."/>
            <person name="Kuo A."/>
            <person name="Salamov A."/>
            <person name="Ahrendt S.R."/>
            <person name="Lipzen A."/>
            <person name="Sullivan W."/>
            <person name="Andreopoulos W.B."/>
            <person name="Clum A."/>
            <person name="Lindquist E."/>
            <person name="Daum C."/>
            <person name="Ramamoorthy G.K."/>
            <person name="Gryganskyi A."/>
            <person name="Culley D."/>
            <person name="Magnuson J.K."/>
            <person name="James T.Y."/>
            <person name="O'Malley M.A."/>
            <person name="Stajich J.E."/>
            <person name="Spatafora J.W."/>
            <person name="Visel A."/>
            <person name="Grigoriev I.V."/>
        </authorList>
    </citation>
    <scope>NUCLEOTIDE SEQUENCE [LARGE SCALE GENOMIC DNA]</scope>
    <source>
        <strain evidence="7 8">NRRL 3301</strain>
    </source>
</reference>
<dbReference type="OrthoDB" id="378564at2759"/>
<gene>
    <name evidence="7" type="ORF">DM01DRAFT_1404082</name>
</gene>
<sequence>MYHLRYPSIPLPKRSYRQWLIPSCLVLLQVVSTFVDRKPVPTPSTNDVEATIASSALPAGVYHNPEPRQTLLHELPDMLVGLWQPGVSMDLFVYITQEEYFTEYQSPPCFQIHNLILGRPFEPRTQQLAVNQIKPKKTLYAHIFLTRQHSPIDPSIPGFNPGHIVYLRHGHCFSKVLTKSYPMAKDTFWQEKVTIALINQGLTIPRNSLHPATLKHISLETTATNEKFVRQSLDTPLKDADLKRRVGFYRPILFPNDFWLLQKHAYPVLENTTELPLTVTIESMVMWKFNSLAVFTDGFGGMTFSEMDHVKQLFLEVHPVYLCLLLLISGLYVVFSMLAFHHDIRFWQQKQSNQGVSGWSLSIQAVADVALFLYLLEGGGSWLMMGLHGLQMMVDGWKWVKYRCHCRGVDPSCTMQDIQRVLQLHGFSLIGGLVALLILYRVLDDVGWYSPVLGSVARVIHLFGFLFLLPQVALNHRSQKVLHVCKSTLVYKSFNIAIDIVSALIIKTPFLHRIACLHQDILFAIVLIQYHLQ</sequence>
<feature type="transmembrane region" description="Helical" evidence="6">
    <location>
        <begin position="448"/>
        <end position="469"/>
    </location>
</feature>
<comment type="similarity">
    <text evidence="2">Belongs to the CLPTM1 family.</text>
</comment>
<keyword evidence="3 6" id="KW-0812">Transmembrane</keyword>
<dbReference type="EMBL" id="MCGT01000002">
    <property type="protein sequence ID" value="ORX62437.1"/>
    <property type="molecule type" value="Genomic_DNA"/>
</dbReference>
<dbReference type="PANTHER" id="PTHR21347">
    <property type="entry name" value="CLEFT LIP AND PALATE ASSOCIATED TRANSMEMBRANE PROTEIN-RELATED"/>
    <property type="match status" value="1"/>
</dbReference>
<organism evidence="7 8">
    <name type="scientific">Hesseltinella vesiculosa</name>
    <dbReference type="NCBI Taxonomy" id="101127"/>
    <lineage>
        <taxon>Eukaryota</taxon>
        <taxon>Fungi</taxon>
        <taxon>Fungi incertae sedis</taxon>
        <taxon>Mucoromycota</taxon>
        <taxon>Mucoromycotina</taxon>
        <taxon>Mucoromycetes</taxon>
        <taxon>Mucorales</taxon>
        <taxon>Cunninghamellaceae</taxon>
        <taxon>Hesseltinella</taxon>
    </lineage>
</organism>
<keyword evidence="4 6" id="KW-1133">Transmembrane helix</keyword>
<dbReference type="Pfam" id="PF05602">
    <property type="entry name" value="CLPTM1"/>
    <property type="match status" value="1"/>
</dbReference>
<dbReference type="Proteomes" id="UP000242146">
    <property type="component" value="Unassembled WGS sequence"/>
</dbReference>
<dbReference type="InterPro" id="IPR008429">
    <property type="entry name" value="CLPTM1"/>
</dbReference>
<dbReference type="AlphaFoldDB" id="A0A1X2GWL6"/>
<evidence type="ECO:0000256" key="3">
    <source>
        <dbReference type="ARBA" id="ARBA00022692"/>
    </source>
</evidence>
<evidence type="ECO:0000256" key="1">
    <source>
        <dbReference type="ARBA" id="ARBA00004141"/>
    </source>
</evidence>
<proteinExistence type="inferred from homology"/>
<comment type="subcellular location">
    <subcellularLocation>
        <location evidence="1">Membrane</location>
        <topology evidence="1">Multi-pass membrane protein</topology>
    </subcellularLocation>
</comment>
<evidence type="ECO:0000313" key="8">
    <source>
        <dbReference type="Proteomes" id="UP000242146"/>
    </source>
</evidence>